<proteinExistence type="predicted"/>
<evidence type="ECO:0000313" key="2">
    <source>
        <dbReference type="Proteomes" id="UP000033054"/>
    </source>
</evidence>
<gene>
    <name evidence="1" type="ORF">SD10_06935</name>
</gene>
<evidence type="ECO:0000313" key="1">
    <source>
        <dbReference type="EMBL" id="AKD54682.1"/>
    </source>
</evidence>
<dbReference type="AlphaFoldDB" id="A0A0E3V634"/>
<dbReference type="PATRIC" id="fig|1379870.5.peg.1508"/>
<dbReference type="RefSeq" id="WP_046376286.1">
    <property type="nucleotide sequence ID" value="NZ_CP010429.1"/>
</dbReference>
<name>A0A0E3V634_9BACT</name>
<organism evidence="1 2">
    <name type="scientific">Spirosoma radiotolerans</name>
    <dbReference type="NCBI Taxonomy" id="1379870"/>
    <lineage>
        <taxon>Bacteria</taxon>
        <taxon>Pseudomonadati</taxon>
        <taxon>Bacteroidota</taxon>
        <taxon>Cytophagia</taxon>
        <taxon>Cytophagales</taxon>
        <taxon>Cytophagaceae</taxon>
        <taxon>Spirosoma</taxon>
    </lineage>
</organism>
<sequence>MLYSIKQLSGLFILGALLFSACKSSETTPSDSISLGLHQSGRLGSDVVVRADSIQDSRCPMNAICIWAGQAKVKLLLSKDSDSTAVRLSLGADPGSMNKRPDSTTVSLKNETYKVILREVNPFPGSTSTTQPQTAVVQVSKL</sequence>
<keyword evidence="2" id="KW-1185">Reference proteome</keyword>
<reference evidence="1 2" key="1">
    <citation type="journal article" date="2014" name="Curr. Microbiol.">
        <title>Spirosoma radiotolerans sp. nov., a gamma-radiation-resistant bacterium isolated from gamma ray-irradiated soil.</title>
        <authorList>
            <person name="Lee J.J."/>
            <person name="Srinivasan S."/>
            <person name="Lim S."/>
            <person name="Joe M."/>
            <person name="Im S."/>
            <person name="Bae S.I."/>
            <person name="Park K.R."/>
            <person name="Han J.H."/>
            <person name="Park S.H."/>
            <person name="Joo B.M."/>
            <person name="Park S.J."/>
            <person name="Kim M.K."/>
        </authorList>
    </citation>
    <scope>NUCLEOTIDE SEQUENCE [LARGE SCALE GENOMIC DNA]</scope>
    <source>
        <strain evidence="1 2">DG5A</strain>
    </source>
</reference>
<dbReference type="OrthoDB" id="163809at2"/>
<dbReference type="STRING" id="1379870.SD10_06935"/>
<dbReference type="PROSITE" id="PS51257">
    <property type="entry name" value="PROKAR_LIPOPROTEIN"/>
    <property type="match status" value="1"/>
</dbReference>
<evidence type="ECO:0008006" key="3">
    <source>
        <dbReference type="Google" id="ProtNLM"/>
    </source>
</evidence>
<dbReference type="HOGENOM" id="CLU_1833955_0_0_10"/>
<accession>A0A0E3V634</accession>
<protein>
    <recommendedName>
        <fullName evidence="3">Lipoprotein</fullName>
    </recommendedName>
</protein>
<dbReference type="EMBL" id="CP010429">
    <property type="protein sequence ID" value="AKD54682.1"/>
    <property type="molecule type" value="Genomic_DNA"/>
</dbReference>
<dbReference type="Proteomes" id="UP000033054">
    <property type="component" value="Chromosome"/>
</dbReference>
<dbReference type="KEGG" id="srd:SD10_06935"/>